<organism evidence="8 9">
    <name type="scientific">Alteromonas halophila</name>
    <dbReference type="NCBI Taxonomy" id="516698"/>
    <lineage>
        <taxon>Bacteria</taxon>
        <taxon>Pseudomonadati</taxon>
        <taxon>Pseudomonadota</taxon>
        <taxon>Gammaproteobacteria</taxon>
        <taxon>Alteromonadales</taxon>
        <taxon>Alteromonadaceae</taxon>
        <taxon>Alteromonas/Salinimonas group</taxon>
        <taxon>Alteromonas</taxon>
    </lineage>
</organism>
<keyword evidence="1" id="KW-0159">Chromosome partition</keyword>
<dbReference type="InterPro" id="IPR013762">
    <property type="entry name" value="Integrase-like_cat_sf"/>
</dbReference>
<accession>A0A918MY94</accession>
<dbReference type="InterPro" id="IPR044068">
    <property type="entry name" value="CB"/>
</dbReference>
<reference evidence="8" key="1">
    <citation type="journal article" date="2014" name="Int. J. Syst. Evol. Microbiol.">
        <title>Complete genome sequence of Corynebacterium casei LMG S-19264T (=DSM 44701T), isolated from a smear-ripened cheese.</title>
        <authorList>
            <consortium name="US DOE Joint Genome Institute (JGI-PGF)"/>
            <person name="Walter F."/>
            <person name="Albersmeier A."/>
            <person name="Kalinowski J."/>
            <person name="Ruckert C."/>
        </authorList>
    </citation>
    <scope>NUCLEOTIDE SEQUENCE</scope>
    <source>
        <strain evidence="8">KCTC 22164</strain>
    </source>
</reference>
<dbReference type="PROSITE" id="PS51900">
    <property type="entry name" value="CB"/>
    <property type="match status" value="1"/>
</dbReference>
<gene>
    <name evidence="8" type="primary">xerD</name>
    <name evidence="8" type="ORF">GCM10007391_21510</name>
</gene>
<sequence length="316" mass="36400">MSATKPETFEECFDAYFDDCNASGQSPTTVRIKQCNLNLFHKWCITEGIKSPYDLTKKDLESYKRYLNTYINPRSNDLLKPAVRRNRLRAVTTFFRRLLYLEIIDSNPMQYFEQPKVPKTLPTAFLSFPNLERLFHQADIAGTKGIRDKAIMETFYATAVRRMELANIKLYDLDRQDESLSQLRVNHGKGAKDRYVPISNRALACIDEYIVNCRPKLETFYSGDTLFLSNSGNPFRPTQLSELIKKYLISAGFDVNAACNVFRHSAATHMLSNGANLRQIQEYLGHADLSTTQVYTHIVQSELNESYMRFHPSARN</sequence>
<evidence type="ECO:0000256" key="1">
    <source>
        <dbReference type="ARBA" id="ARBA00022829"/>
    </source>
</evidence>
<dbReference type="AlphaFoldDB" id="A0A918MY94"/>
<dbReference type="GO" id="GO:0007059">
    <property type="term" value="P:chromosome segregation"/>
    <property type="evidence" value="ECO:0007669"/>
    <property type="project" value="UniProtKB-KW"/>
</dbReference>
<keyword evidence="2" id="KW-0229">DNA integration</keyword>
<protein>
    <submittedName>
        <fullName evidence="8">Tyrosine recombinase XerD</fullName>
    </submittedName>
</protein>
<dbReference type="PANTHER" id="PTHR30349:SF81">
    <property type="entry name" value="TYROSINE RECOMBINASE XERC"/>
    <property type="match status" value="1"/>
</dbReference>
<dbReference type="PROSITE" id="PS51898">
    <property type="entry name" value="TYR_RECOMBINASE"/>
    <property type="match status" value="1"/>
</dbReference>
<evidence type="ECO:0000256" key="4">
    <source>
        <dbReference type="ARBA" id="ARBA00023172"/>
    </source>
</evidence>
<dbReference type="InterPro" id="IPR050090">
    <property type="entry name" value="Tyrosine_recombinase_XerCD"/>
</dbReference>
<name>A0A918MY94_9ALTE</name>
<dbReference type="EMBL" id="BMXP01000004">
    <property type="protein sequence ID" value="GGW87318.1"/>
    <property type="molecule type" value="Genomic_DNA"/>
</dbReference>
<evidence type="ECO:0000256" key="3">
    <source>
        <dbReference type="ARBA" id="ARBA00023125"/>
    </source>
</evidence>
<evidence type="ECO:0000259" key="7">
    <source>
        <dbReference type="PROSITE" id="PS51900"/>
    </source>
</evidence>
<dbReference type="InterPro" id="IPR002104">
    <property type="entry name" value="Integrase_catalytic"/>
</dbReference>
<keyword evidence="4" id="KW-0233">DNA recombination</keyword>
<feature type="domain" description="Tyr recombinase" evidence="6">
    <location>
        <begin position="116"/>
        <end position="308"/>
    </location>
</feature>
<dbReference type="Gene3D" id="1.10.150.130">
    <property type="match status" value="1"/>
</dbReference>
<dbReference type="Pfam" id="PF00589">
    <property type="entry name" value="Phage_integrase"/>
    <property type="match status" value="1"/>
</dbReference>
<keyword evidence="3 5" id="KW-0238">DNA-binding</keyword>
<dbReference type="GO" id="GO:0015074">
    <property type="term" value="P:DNA integration"/>
    <property type="evidence" value="ECO:0007669"/>
    <property type="project" value="UniProtKB-KW"/>
</dbReference>
<dbReference type="RefSeq" id="WP_189406309.1">
    <property type="nucleotide sequence ID" value="NZ_BMXP01000004.1"/>
</dbReference>
<dbReference type="PANTHER" id="PTHR30349">
    <property type="entry name" value="PHAGE INTEGRASE-RELATED"/>
    <property type="match status" value="1"/>
</dbReference>
<evidence type="ECO:0000259" key="6">
    <source>
        <dbReference type="PROSITE" id="PS51898"/>
    </source>
</evidence>
<keyword evidence="9" id="KW-1185">Reference proteome</keyword>
<evidence type="ECO:0000313" key="8">
    <source>
        <dbReference type="EMBL" id="GGW87318.1"/>
    </source>
</evidence>
<comment type="caution">
    <text evidence="8">The sequence shown here is derived from an EMBL/GenBank/DDBJ whole genome shotgun (WGS) entry which is preliminary data.</text>
</comment>
<reference evidence="8" key="2">
    <citation type="submission" date="2020-09" db="EMBL/GenBank/DDBJ databases">
        <authorList>
            <person name="Sun Q."/>
            <person name="Kim S."/>
        </authorList>
    </citation>
    <scope>NUCLEOTIDE SEQUENCE</scope>
    <source>
        <strain evidence="8">KCTC 22164</strain>
    </source>
</reference>
<proteinExistence type="predicted"/>
<dbReference type="SUPFAM" id="SSF56349">
    <property type="entry name" value="DNA breaking-rejoining enzymes"/>
    <property type="match status" value="1"/>
</dbReference>
<dbReference type="GO" id="GO:0003677">
    <property type="term" value="F:DNA binding"/>
    <property type="evidence" value="ECO:0007669"/>
    <property type="project" value="UniProtKB-UniRule"/>
</dbReference>
<dbReference type="InterPro" id="IPR010998">
    <property type="entry name" value="Integrase_recombinase_N"/>
</dbReference>
<dbReference type="InterPro" id="IPR011010">
    <property type="entry name" value="DNA_brk_join_enz"/>
</dbReference>
<feature type="domain" description="Core-binding (CB)" evidence="7">
    <location>
        <begin position="7"/>
        <end position="99"/>
    </location>
</feature>
<evidence type="ECO:0000313" key="9">
    <source>
        <dbReference type="Proteomes" id="UP000631300"/>
    </source>
</evidence>
<evidence type="ECO:0000256" key="5">
    <source>
        <dbReference type="PROSITE-ProRule" id="PRU01248"/>
    </source>
</evidence>
<dbReference type="Gene3D" id="1.10.443.10">
    <property type="entry name" value="Intergrase catalytic core"/>
    <property type="match status" value="1"/>
</dbReference>
<dbReference type="Proteomes" id="UP000631300">
    <property type="component" value="Unassembled WGS sequence"/>
</dbReference>
<evidence type="ECO:0000256" key="2">
    <source>
        <dbReference type="ARBA" id="ARBA00022908"/>
    </source>
</evidence>
<dbReference type="GO" id="GO:0006310">
    <property type="term" value="P:DNA recombination"/>
    <property type="evidence" value="ECO:0007669"/>
    <property type="project" value="UniProtKB-KW"/>
</dbReference>